<sequence>MTGSYKIIIQIGNSKNGDLLFGDKYAIENSIITSIIRKIDYINSNNLEALKEEYGKDDPYYDFFVESIKSFAPDGDRIKMIGFTTSINGDEVQTRLTRKRTEIGDVFEMEENLEFDLVEEGTIVSVIGVLDLSKSRKTTHIFEIMDEEGRSYKFEASEGELASIVRDNYKDLVKVTGRRKKGKREVYLFVDIQNIE</sequence>
<name>A0A2G0CBS9_9BACT</name>
<dbReference type="Proteomes" id="UP000226437">
    <property type="component" value="Unassembled WGS sequence"/>
</dbReference>
<accession>A0A2G0CBS9</accession>
<organism evidence="1 2">
    <name type="scientific">Neolewinella marina</name>
    <dbReference type="NCBI Taxonomy" id="438751"/>
    <lineage>
        <taxon>Bacteria</taxon>
        <taxon>Pseudomonadati</taxon>
        <taxon>Bacteroidota</taxon>
        <taxon>Saprospiria</taxon>
        <taxon>Saprospirales</taxon>
        <taxon>Lewinellaceae</taxon>
        <taxon>Neolewinella</taxon>
    </lineage>
</organism>
<dbReference type="EMBL" id="PDLO01000009">
    <property type="protein sequence ID" value="PHK97387.1"/>
    <property type="molecule type" value="Genomic_DNA"/>
</dbReference>
<keyword evidence="2" id="KW-1185">Reference proteome</keyword>
<evidence type="ECO:0000313" key="1">
    <source>
        <dbReference type="EMBL" id="PHK97387.1"/>
    </source>
</evidence>
<protein>
    <submittedName>
        <fullName evidence="1">Uncharacterized protein</fullName>
    </submittedName>
</protein>
<proteinExistence type="predicted"/>
<comment type="caution">
    <text evidence="1">The sequence shown here is derived from an EMBL/GenBank/DDBJ whole genome shotgun (WGS) entry which is preliminary data.</text>
</comment>
<evidence type="ECO:0000313" key="2">
    <source>
        <dbReference type="Proteomes" id="UP000226437"/>
    </source>
</evidence>
<dbReference type="AlphaFoldDB" id="A0A2G0CBS9"/>
<gene>
    <name evidence="1" type="ORF">CGL56_16420</name>
</gene>
<reference evidence="1 2" key="1">
    <citation type="submission" date="2017-10" db="EMBL/GenBank/DDBJ databases">
        <title>The draft genome sequence of Lewinella marina KCTC 32374.</title>
        <authorList>
            <person name="Wang K."/>
        </authorList>
    </citation>
    <scope>NUCLEOTIDE SEQUENCE [LARGE SCALE GENOMIC DNA]</scope>
    <source>
        <strain evidence="1 2">MKG-38</strain>
    </source>
</reference>